<protein>
    <submittedName>
        <fullName evidence="1">Uncharacterized protein</fullName>
    </submittedName>
</protein>
<dbReference type="Proteomes" id="UP000229730">
    <property type="component" value="Unassembled WGS sequence"/>
</dbReference>
<keyword evidence="2" id="KW-1185">Reference proteome</keyword>
<evidence type="ECO:0000313" key="1">
    <source>
        <dbReference type="EMBL" id="PHZ84534.1"/>
    </source>
</evidence>
<dbReference type="Pfam" id="PF22668">
    <property type="entry name" value="DUF7009"/>
    <property type="match status" value="1"/>
</dbReference>
<organism evidence="1 2">
    <name type="scientific">Paremcibacter congregatus</name>
    <dbReference type="NCBI Taxonomy" id="2043170"/>
    <lineage>
        <taxon>Bacteria</taxon>
        <taxon>Pseudomonadati</taxon>
        <taxon>Pseudomonadota</taxon>
        <taxon>Alphaproteobacteria</taxon>
        <taxon>Emcibacterales</taxon>
        <taxon>Emcibacteraceae</taxon>
        <taxon>Paremcibacter</taxon>
    </lineage>
</organism>
<reference evidence="1 2" key="1">
    <citation type="submission" date="2017-10" db="EMBL/GenBank/DDBJ databases">
        <title>Frigbacter circumglobatus gen. nov. sp. nov., isolated from sediment cultured in situ.</title>
        <authorList>
            <person name="Zhao Z."/>
        </authorList>
    </citation>
    <scope>NUCLEOTIDE SEQUENCE [LARGE SCALE GENOMIC DNA]</scope>
    <source>
        <strain evidence="1 2">ZYL</strain>
    </source>
</reference>
<evidence type="ECO:0000313" key="2">
    <source>
        <dbReference type="Proteomes" id="UP000229730"/>
    </source>
</evidence>
<dbReference type="RefSeq" id="WP_099473573.1">
    <property type="nucleotide sequence ID" value="NZ_CP041025.1"/>
</dbReference>
<name>A0A2G4YQC9_9PROT</name>
<dbReference type="InterPro" id="IPR053825">
    <property type="entry name" value="DUF7009"/>
</dbReference>
<dbReference type="InParanoid" id="A0A2G4YQC9"/>
<sequence length="119" mass="13249">MKLRIEPDKISYRLDLFELDSLLEDGEISTATALPQGEISYRILCLETGKAPAFTVVDQTFTLCLARDVLLAHKADLPSLNGVITTFPTQTGHRLDVALEINLKKRRKHQLERAGETGS</sequence>
<comment type="caution">
    <text evidence="1">The sequence shown here is derived from an EMBL/GenBank/DDBJ whole genome shotgun (WGS) entry which is preliminary data.</text>
</comment>
<dbReference type="EMBL" id="PDEM01000024">
    <property type="protein sequence ID" value="PHZ84534.1"/>
    <property type="molecule type" value="Genomic_DNA"/>
</dbReference>
<dbReference type="AlphaFoldDB" id="A0A2G4YQC9"/>
<accession>A0A2G4YQC9</accession>
<gene>
    <name evidence="1" type="ORF">CRD36_12070</name>
</gene>
<proteinExistence type="predicted"/>